<dbReference type="Gene3D" id="3.40.710.10">
    <property type="entry name" value="DD-peptidase/beta-lactamase superfamily"/>
    <property type="match status" value="1"/>
</dbReference>
<feature type="active site" description="Proton acceptor" evidence="13">
    <location>
        <position position="69"/>
    </location>
</feature>
<evidence type="ECO:0000256" key="16">
    <source>
        <dbReference type="SAM" id="SignalP"/>
    </source>
</evidence>
<dbReference type="RefSeq" id="WP_135348549.1">
    <property type="nucleotide sequence ID" value="NZ_SRJD01000009.1"/>
</dbReference>
<dbReference type="InterPro" id="IPR012907">
    <property type="entry name" value="Peptidase_S11_C"/>
</dbReference>
<proteinExistence type="inferred from homology"/>
<evidence type="ECO:0000256" key="9">
    <source>
        <dbReference type="ARBA" id="ARBA00022960"/>
    </source>
</evidence>
<keyword evidence="19" id="KW-1185">Reference proteome</keyword>
<dbReference type="InterPro" id="IPR018044">
    <property type="entry name" value="Peptidase_S11"/>
</dbReference>
<evidence type="ECO:0000256" key="13">
    <source>
        <dbReference type="PIRSR" id="PIRSR618044-1"/>
    </source>
</evidence>
<dbReference type="SMART" id="SM00936">
    <property type="entry name" value="PBP5_C"/>
    <property type="match status" value="1"/>
</dbReference>
<name>A0A4Z0GMB0_9BACL</name>
<comment type="pathway">
    <text evidence="2">Cell wall biogenesis; peptidoglycan biosynthesis.</text>
</comment>
<feature type="chain" id="PRO_5021281369" description="serine-type D-Ala-D-Ala carboxypeptidase" evidence="16">
    <location>
        <begin position="27"/>
        <end position="390"/>
    </location>
</feature>
<dbReference type="Proteomes" id="UP000298347">
    <property type="component" value="Unassembled WGS sequence"/>
</dbReference>
<sequence>MKAFYTWFICMVLLLTAIVPAGIASAETKKTSESNNSGARSAIVIEQETGKILYQKNANKELPPASMTKVMTLLLIFKALSSHQISLTDKVSVSEHAASMGGSQVFLEPGETMTVDEMLKAIAIASGNDASVAMAEFVSGSEKAFVEKMNQEAKQLGLTHTHFENPTGLPVKNHYTTAHDMAVMASALANYEKVFNYTSKYEDYLRENTDQKFWLVNTNKLIKTYPGADGMKTGFTNEAKYCLTATAKRNGMRVIAVVMGAPTPKERNTEIAGLMNQAFSSYTTKKLLDKNKTITMANVNKGDHGKVPIVTQKPAVLLLKKGENEQGFKEKAVVNGTLQAPIKAGTVVGYYNVTKNGKLLSKTPLIVRENVNRASWWQLFKRVSASLLTK</sequence>
<keyword evidence="11" id="KW-0961">Cell wall biogenesis/degradation</keyword>
<evidence type="ECO:0000256" key="3">
    <source>
        <dbReference type="ARBA" id="ARBA00007164"/>
    </source>
</evidence>
<evidence type="ECO:0000256" key="6">
    <source>
        <dbReference type="ARBA" id="ARBA00022670"/>
    </source>
</evidence>
<dbReference type="GO" id="GO:0009002">
    <property type="term" value="F:serine-type D-Ala-D-Ala carboxypeptidase activity"/>
    <property type="evidence" value="ECO:0007669"/>
    <property type="project" value="UniProtKB-EC"/>
</dbReference>
<dbReference type="GO" id="GO:0008360">
    <property type="term" value="P:regulation of cell shape"/>
    <property type="evidence" value="ECO:0007669"/>
    <property type="project" value="UniProtKB-KW"/>
</dbReference>
<evidence type="ECO:0000256" key="7">
    <source>
        <dbReference type="ARBA" id="ARBA00022729"/>
    </source>
</evidence>
<dbReference type="InterPro" id="IPR015956">
    <property type="entry name" value="Peniciliin-bd_prot_C_sf"/>
</dbReference>
<dbReference type="GO" id="GO:0071555">
    <property type="term" value="P:cell wall organization"/>
    <property type="evidence" value="ECO:0007669"/>
    <property type="project" value="UniProtKB-KW"/>
</dbReference>
<evidence type="ECO:0000256" key="12">
    <source>
        <dbReference type="ARBA" id="ARBA00034000"/>
    </source>
</evidence>
<protein>
    <recommendedName>
        <fullName evidence="4">serine-type D-Ala-D-Ala carboxypeptidase</fullName>
        <ecNumber evidence="4">3.4.16.4</ecNumber>
    </recommendedName>
</protein>
<dbReference type="Pfam" id="PF07943">
    <property type="entry name" value="PBP5_C"/>
    <property type="match status" value="1"/>
</dbReference>
<gene>
    <name evidence="18" type="ORF">E4665_09465</name>
</gene>
<evidence type="ECO:0000256" key="2">
    <source>
        <dbReference type="ARBA" id="ARBA00004752"/>
    </source>
</evidence>
<evidence type="ECO:0000256" key="10">
    <source>
        <dbReference type="ARBA" id="ARBA00022984"/>
    </source>
</evidence>
<comment type="caution">
    <text evidence="18">The sequence shown here is derived from an EMBL/GenBank/DDBJ whole genome shotgun (WGS) entry which is preliminary data.</text>
</comment>
<dbReference type="PRINTS" id="PR00725">
    <property type="entry name" value="DADACBPTASE1"/>
</dbReference>
<dbReference type="UniPathway" id="UPA00219"/>
<evidence type="ECO:0000313" key="19">
    <source>
        <dbReference type="Proteomes" id="UP000298347"/>
    </source>
</evidence>
<comment type="similarity">
    <text evidence="3 15">Belongs to the peptidase S11 family.</text>
</comment>
<keyword evidence="7 16" id="KW-0732">Signal</keyword>
<dbReference type="EMBL" id="SRJD01000009">
    <property type="protein sequence ID" value="TGA98169.1"/>
    <property type="molecule type" value="Genomic_DNA"/>
</dbReference>
<evidence type="ECO:0000256" key="8">
    <source>
        <dbReference type="ARBA" id="ARBA00022801"/>
    </source>
</evidence>
<evidence type="ECO:0000313" key="18">
    <source>
        <dbReference type="EMBL" id="TGA98169.1"/>
    </source>
</evidence>
<dbReference type="InterPro" id="IPR012338">
    <property type="entry name" value="Beta-lactam/transpept-like"/>
</dbReference>
<dbReference type="OrthoDB" id="9791132at2"/>
<dbReference type="GO" id="GO:0006508">
    <property type="term" value="P:proteolysis"/>
    <property type="evidence" value="ECO:0007669"/>
    <property type="project" value="UniProtKB-KW"/>
</dbReference>
<comment type="catalytic activity">
    <reaction evidence="12">
        <text>Preferential cleavage: (Ac)2-L-Lys-D-Ala-|-D-Ala. Also transpeptidation of peptidyl-alanyl moieties that are N-acyl substituents of D-alanine.</text>
        <dbReference type="EC" id="3.4.16.4"/>
    </reaction>
</comment>
<dbReference type="InterPro" id="IPR037167">
    <property type="entry name" value="Peptidase_S11_C_sf"/>
</dbReference>
<feature type="binding site" evidence="14">
    <location>
        <position position="232"/>
    </location>
    <ligand>
        <name>substrate</name>
    </ligand>
</feature>
<accession>A0A4Z0GMB0</accession>
<evidence type="ECO:0000256" key="15">
    <source>
        <dbReference type="RuleBase" id="RU004016"/>
    </source>
</evidence>
<evidence type="ECO:0000256" key="4">
    <source>
        <dbReference type="ARBA" id="ARBA00012448"/>
    </source>
</evidence>
<dbReference type="EC" id="3.4.16.4" evidence="4"/>
<feature type="signal peptide" evidence="16">
    <location>
        <begin position="1"/>
        <end position="26"/>
    </location>
</feature>
<dbReference type="PANTHER" id="PTHR21581">
    <property type="entry name" value="D-ALANYL-D-ALANINE CARBOXYPEPTIDASE"/>
    <property type="match status" value="1"/>
</dbReference>
<feature type="active site" evidence="13">
    <location>
        <position position="126"/>
    </location>
</feature>
<comment type="function">
    <text evidence="1">Removes C-terminal D-alanyl residues from sugar-peptide cell wall precursors.</text>
</comment>
<dbReference type="AlphaFoldDB" id="A0A4Z0GMB0"/>
<organism evidence="18 19">
    <name type="scientific">Sporolactobacillus shoreae</name>
    <dbReference type="NCBI Taxonomy" id="1465501"/>
    <lineage>
        <taxon>Bacteria</taxon>
        <taxon>Bacillati</taxon>
        <taxon>Bacillota</taxon>
        <taxon>Bacilli</taxon>
        <taxon>Bacillales</taxon>
        <taxon>Sporolactobacillaceae</taxon>
        <taxon>Sporolactobacillus</taxon>
    </lineage>
</organism>
<feature type="active site" description="Acyl-ester intermediate" evidence="13">
    <location>
        <position position="66"/>
    </location>
</feature>
<evidence type="ECO:0000256" key="11">
    <source>
        <dbReference type="ARBA" id="ARBA00023316"/>
    </source>
</evidence>
<dbReference type="Gene3D" id="2.60.410.10">
    <property type="entry name" value="D-Ala-D-Ala carboxypeptidase, C-terminal domain"/>
    <property type="match status" value="1"/>
</dbReference>
<keyword evidence="9" id="KW-0133">Cell shape</keyword>
<dbReference type="GO" id="GO:0009252">
    <property type="term" value="P:peptidoglycan biosynthetic process"/>
    <property type="evidence" value="ECO:0007669"/>
    <property type="project" value="UniProtKB-UniPathway"/>
</dbReference>
<dbReference type="Pfam" id="PF00768">
    <property type="entry name" value="Peptidase_S11"/>
    <property type="match status" value="1"/>
</dbReference>
<reference evidence="18 19" key="1">
    <citation type="journal article" date="2015" name="Int. J. Syst. Evol. Microbiol.">
        <title>Sporolactobacillus shoreae sp. nov. and Sporolactobacillus spathodeae sp. nov., two spore-forming lactic acid bacteria isolated from tree barks in Thailand.</title>
        <authorList>
            <person name="Thamacharoensuk T."/>
            <person name="Kitahara M."/>
            <person name="Ohkuma M."/>
            <person name="Thongchul N."/>
            <person name="Tanasupawat S."/>
        </authorList>
    </citation>
    <scope>NUCLEOTIDE SEQUENCE [LARGE SCALE GENOMIC DNA]</scope>
    <source>
        <strain evidence="18 19">BK92</strain>
    </source>
</reference>
<keyword evidence="6" id="KW-0645">Protease</keyword>
<dbReference type="InterPro" id="IPR001967">
    <property type="entry name" value="Peptidase_S11_N"/>
</dbReference>
<keyword evidence="8" id="KW-0378">Hydrolase</keyword>
<evidence type="ECO:0000256" key="14">
    <source>
        <dbReference type="PIRSR" id="PIRSR618044-2"/>
    </source>
</evidence>
<dbReference type="SUPFAM" id="SSF56601">
    <property type="entry name" value="beta-lactamase/transpeptidase-like"/>
    <property type="match status" value="1"/>
</dbReference>
<keyword evidence="10" id="KW-0573">Peptidoglycan synthesis</keyword>
<keyword evidence="5 18" id="KW-0121">Carboxypeptidase</keyword>
<evidence type="ECO:0000259" key="17">
    <source>
        <dbReference type="SMART" id="SM00936"/>
    </source>
</evidence>
<feature type="domain" description="Peptidase S11 D-Ala-D-Ala carboxypeptidase A C-terminal" evidence="17">
    <location>
        <begin position="282"/>
        <end position="373"/>
    </location>
</feature>
<evidence type="ECO:0000256" key="5">
    <source>
        <dbReference type="ARBA" id="ARBA00022645"/>
    </source>
</evidence>
<dbReference type="SUPFAM" id="SSF69189">
    <property type="entry name" value="Penicillin-binding protein associated domain"/>
    <property type="match status" value="1"/>
</dbReference>
<dbReference type="PANTHER" id="PTHR21581:SF6">
    <property type="entry name" value="TRAFFICKING PROTEIN PARTICLE COMPLEX SUBUNIT 12"/>
    <property type="match status" value="1"/>
</dbReference>
<evidence type="ECO:0000256" key="1">
    <source>
        <dbReference type="ARBA" id="ARBA00003217"/>
    </source>
</evidence>